<name>A0ABS1PDB7_9ACTN</name>
<accession>A0ABS1PDB7</accession>
<comment type="caution">
    <text evidence="1">The sequence shown here is derived from an EMBL/GenBank/DDBJ whole genome shotgun (WGS) entry which is preliminary data.</text>
</comment>
<protein>
    <submittedName>
        <fullName evidence="1">Uncharacterized protein</fullName>
    </submittedName>
</protein>
<dbReference type="EMBL" id="JAERRH010000036">
    <property type="protein sequence ID" value="MBL1110376.1"/>
    <property type="molecule type" value="Genomic_DNA"/>
</dbReference>
<gene>
    <name evidence="1" type="ORF">JK361_38485</name>
</gene>
<organism evidence="1 2">
    <name type="scientific">Streptomyces musisoli</name>
    <dbReference type="NCBI Taxonomy" id="2802280"/>
    <lineage>
        <taxon>Bacteria</taxon>
        <taxon>Bacillati</taxon>
        <taxon>Actinomycetota</taxon>
        <taxon>Actinomycetes</taxon>
        <taxon>Kitasatosporales</taxon>
        <taxon>Streptomycetaceae</taxon>
        <taxon>Streptomyces</taxon>
    </lineage>
</organism>
<sequence>MPLLALVVGLVFVTYRPPVLAMPLTLGLTGAGLLAALGSPTRPAPSR</sequence>
<evidence type="ECO:0000313" key="1">
    <source>
        <dbReference type="EMBL" id="MBL1110376.1"/>
    </source>
</evidence>
<evidence type="ECO:0000313" key="2">
    <source>
        <dbReference type="Proteomes" id="UP000621386"/>
    </source>
</evidence>
<keyword evidence="2" id="KW-1185">Reference proteome</keyword>
<dbReference type="Proteomes" id="UP000621386">
    <property type="component" value="Unassembled WGS sequence"/>
</dbReference>
<dbReference type="RefSeq" id="WP_201827379.1">
    <property type="nucleotide sequence ID" value="NZ_JAERRH010000036.1"/>
</dbReference>
<proteinExistence type="predicted"/>
<reference evidence="1 2" key="1">
    <citation type="submission" date="2021-01" db="EMBL/GenBank/DDBJ databases">
        <title>WGS of actinomycetes isolated from Thailand.</title>
        <authorList>
            <person name="Thawai C."/>
        </authorList>
    </citation>
    <scope>NUCLEOTIDE SEQUENCE [LARGE SCALE GENOMIC DNA]</scope>
    <source>
        <strain evidence="1 2">CH5-8</strain>
    </source>
</reference>